<organism evidence="2 3">
    <name type="scientific">Asterophora parasitica</name>
    <dbReference type="NCBI Taxonomy" id="117018"/>
    <lineage>
        <taxon>Eukaryota</taxon>
        <taxon>Fungi</taxon>
        <taxon>Dikarya</taxon>
        <taxon>Basidiomycota</taxon>
        <taxon>Agaricomycotina</taxon>
        <taxon>Agaricomycetes</taxon>
        <taxon>Agaricomycetidae</taxon>
        <taxon>Agaricales</taxon>
        <taxon>Tricholomatineae</taxon>
        <taxon>Lyophyllaceae</taxon>
        <taxon>Asterophora</taxon>
    </lineage>
</organism>
<reference evidence="2" key="2">
    <citation type="submission" date="2021-10" db="EMBL/GenBank/DDBJ databases">
        <title>Phylogenomics reveals ancestral predisposition of the termite-cultivated fungus Termitomyces towards a domesticated lifestyle.</title>
        <authorList>
            <person name="Auxier B."/>
            <person name="Grum-Grzhimaylo A."/>
            <person name="Cardenas M.E."/>
            <person name="Lodge J.D."/>
            <person name="Laessoe T."/>
            <person name="Pedersen O."/>
            <person name="Smith M.E."/>
            <person name="Kuyper T.W."/>
            <person name="Franco-Molano E.A."/>
            <person name="Baroni T.J."/>
            <person name="Aanen D.K."/>
        </authorList>
    </citation>
    <scope>NUCLEOTIDE SEQUENCE</scope>
    <source>
        <strain evidence="2">AP01</strain>
        <tissue evidence="2">Mycelium</tissue>
    </source>
</reference>
<feature type="domain" description="DUF6593" evidence="1">
    <location>
        <begin position="24"/>
        <end position="177"/>
    </location>
</feature>
<sequence length="209" mass="23941">MNSEETLVEWDRVDANAVFSFSRDDMRRTTLSLRGYGPSYTVDSDQGYTRTNFHRYGERVPLAVLEHRGILPDKITFCGKKRQRLRTWLKFSTLTLFPVTFEAHGNTFVWRASPEGRLSLHFSPLTDAPIAWFTASRSLTINGITSTENAFLTLRPEAIEIQDVVIMSFLILEHKSRTSTPQQADSLQGQYGYYCKSLELLSGVWILYS</sequence>
<name>A0A9P7G9U0_9AGAR</name>
<dbReference type="OrthoDB" id="3256331at2759"/>
<dbReference type="InterPro" id="IPR046528">
    <property type="entry name" value="DUF6593"/>
</dbReference>
<dbReference type="EMBL" id="JABCKV010000121">
    <property type="protein sequence ID" value="KAG5643315.1"/>
    <property type="molecule type" value="Genomic_DNA"/>
</dbReference>
<evidence type="ECO:0000259" key="1">
    <source>
        <dbReference type="Pfam" id="PF20236"/>
    </source>
</evidence>
<evidence type="ECO:0000313" key="3">
    <source>
        <dbReference type="Proteomes" id="UP000775547"/>
    </source>
</evidence>
<dbReference type="AlphaFoldDB" id="A0A9P7G9U0"/>
<keyword evidence="3" id="KW-1185">Reference proteome</keyword>
<proteinExistence type="predicted"/>
<comment type="caution">
    <text evidence="2">The sequence shown here is derived from an EMBL/GenBank/DDBJ whole genome shotgun (WGS) entry which is preliminary data.</text>
</comment>
<accession>A0A9P7G9U0</accession>
<protein>
    <recommendedName>
        <fullName evidence="1">DUF6593 domain-containing protein</fullName>
    </recommendedName>
</protein>
<reference evidence="2" key="1">
    <citation type="submission" date="2020-07" db="EMBL/GenBank/DDBJ databases">
        <authorList>
            <person name="Nieuwenhuis M."/>
            <person name="Van De Peppel L.J.J."/>
        </authorList>
    </citation>
    <scope>NUCLEOTIDE SEQUENCE</scope>
    <source>
        <strain evidence="2">AP01</strain>
        <tissue evidence="2">Mycelium</tissue>
    </source>
</reference>
<gene>
    <name evidence="2" type="ORF">DXG03_001199</name>
</gene>
<evidence type="ECO:0000313" key="2">
    <source>
        <dbReference type="EMBL" id="KAG5643315.1"/>
    </source>
</evidence>
<dbReference type="Proteomes" id="UP000775547">
    <property type="component" value="Unassembled WGS sequence"/>
</dbReference>
<dbReference type="Pfam" id="PF20236">
    <property type="entry name" value="DUF6593"/>
    <property type="match status" value="1"/>
</dbReference>